<dbReference type="NCBIfam" id="NF003808">
    <property type="entry name" value="PRK05396.1"/>
    <property type="match status" value="1"/>
</dbReference>
<protein>
    <recommendedName>
        <fullName evidence="6 7">L-threonine 3-dehydrogenase</fullName>
        <shortName evidence="6">TDH</shortName>
        <ecNumber evidence="6 7">1.1.1.103</ecNumber>
    </recommendedName>
</protein>
<dbReference type="GeneID" id="98403866"/>
<feature type="binding site" evidence="6">
    <location>
        <position position="63"/>
    </location>
    <ligand>
        <name>Zn(2+)</name>
        <dbReference type="ChEBI" id="CHEBI:29105"/>
        <label>1</label>
        <note>catalytic</note>
    </ligand>
</feature>
<feature type="binding site" evidence="6">
    <location>
        <position position="175"/>
    </location>
    <ligand>
        <name>NAD(+)</name>
        <dbReference type="ChEBI" id="CHEBI:57540"/>
    </ligand>
</feature>
<dbReference type="InterPro" id="IPR013149">
    <property type="entry name" value="ADH-like_C"/>
</dbReference>
<dbReference type="Gene3D" id="3.40.50.720">
    <property type="entry name" value="NAD(P)-binding Rossmann-like Domain"/>
    <property type="match status" value="1"/>
</dbReference>
<comment type="subcellular location">
    <subcellularLocation>
        <location evidence="6">Cytoplasm</location>
    </subcellularLocation>
</comment>
<evidence type="ECO:0000259" key="8">
    <source>
        <dbReference type="SMART" id="SM00829"/>
    </source>
</evidence>
<dbReference type="InterPro" id="IPR036291">
    <property type="entry name" value="NAD(P)-bd_dom_sf"/>
</dbReference>
<comment type="pathway">
    <text evidence="6">Amino-acid degradation; L-threonine degradation via oxydo-reductase pathway; glycine from L-threonine: step 1/2.</text>
</comment>
<feature type="binding site" evidence="6">
    <location>
        <position position="93"/>
    </location>
    <ligand>
        <name>Zn(2+)</name>
        <dbReference type="ChEBI" id="CHEBI:29105"/>
        <label>2</label>
    </ligand>
</feature>
<keyword evidence="4 6" id="KW-0560">Oxidoreductase</keyword>
<comment type="function">
    <text evidence="6">Catalyzes the NAD(+)-dependent oxidation of L-threonine to 2-amino-3-ketobutyrate.</text>
</comment>
<dbReference type="PANTHER" id="PTHR43401">
    <property type="entry name" value="L-THREONINE 3-DEHYDROGENASE"/>
    <property type="match status" value="1"/>
</dbReference>
<evidence type="ECO:0000256" key="6">
    <source>
        <dbReference type="HAMAP-Rule" id="MF_00627"/>
    </source>
</evidence>
<feature type="binding site" evidence="6">
    <location>
        <position position="107"/>
    </location>
    <ligand>
        <name>Zn(2+)</name>
        <dbReference type="ChEBI" id="CHEBI:29105"/>
        <label>2</label>
    </ligand>
</feature>
<dbReference type="Pfam" id="PF00107">
    <property type="entry name" value="ADH_zinc_N"/>
    <property type="match status" value="1"/>
</dbReference>
<dbReference type="SMART" id="SM00829">
    <property type="entry name" value="PKS_ER"/>
    <property type="match status" value="1"/>
</dbReference>
<evidence type="ECO:0000256" key="3">
    <source>
        <dbReference type="ARBA" id="ARBA00022833"/>
    </source>
</evidence>
<evidence type="ECO:0000256" key="2">
    <source>
        <dbReference type="ARBA" id="ARBA00022723"/>
    </source>
</evidence>
<keyword evidence="1 6" id="KW-0963">Cytoplasm</keyword>
<evidence type="ECO:0000256" key="1">
    <source>
        <dbReference type="ARBA" id="ARBA00022490"/>
    </source>
</evidence>
<dbReference type="EMBL" id="CP062804">
    <property type="protein sequence ID" value="QOT80382.1"/>
    <property type="molecule type" value="Genomic_DNA"/>
</dbReference>
<dbReference type="InterPro" id="IPR004627">
    <property type="entry name" value="L-Threonine_3-DHase"/>
</dbReference>
<evidence type="ECO:0000256" key="4">
    <source>
        <dbReference type="ARBA" id="ARBA00023002"/>
    </source>
</evidence>
<feature type="binding site" evidence="6">
    <location>
        <position position="38"/>
    </location>
    <ligand>
        <name>Zn(2+)</name>
        <dbReference type="ChEBI" id="CHEBI:29105"/>
        <label>1</label>
        <note>catalytic</note>
    </ligand>
</feature>
<keyword evidence="2 6" id="KW-0479">Metal-binding</keyword>
<dbReference type="Proteomes" id="UP000397656">
    <property type="component" value="Chromosome 2"/>
</dbReference>
<feature type="active site" description="Charge relay system" evidence="6">
    <location>
        <position position="43"/>
    </location>
</feature>
<evidence type="ECO:0000256" key="7">
    <source>
        <dbReference type="NCBIfam" id="TIGR00692"/>
    </source>
</evidence>
<feature type="binding site" evidence="6">
    <location>
        <position position="195"/>
    </location>
    <ligand>
        <name>NAD(+)</name>
        <dbReference type="ChEBI" id="CHEBI:57540"/>
    </ligand>
</feature>
<accession>A0A643FZU4</accession>
<organism evidence="9 10">
    <name type="scientific">Cupriavidus basilensis</name>
    <dbReference type="NCBI Taxonomy" id="68895"/>
    <lineage>
        <taxon>Bacteria</taxon>
        <taxon>Pseudomonadati</taxon>
        <taxon>Pseudomonadota</taxon>
        <taxon>Betaproteobacteria</taxon>
        <taxon>Burkholderiales</taxon>
        <taxon>Burkholderiaceae</taxon>
        <taxon>Cupriavidus</taxon>
    </lineage>
</organism>
<reference evidence="9 10" key="1">
    <citation type="submission" date="2020-10" db="EMBL/GenBank/DDBJ databases">
        <title>Complete genome sequence of Cupriavidus basilensis CCUG 49340T.</title>
        <authorList>
            <person name="Salva-Serra F."/>
            <person name="Donoso R.A."/>
            <person name="Cho K.H."/>
            <person name="Yoo J.A."/>
            <person name="Lee K."/>
            <person name="Yoon S.-H."/>
            <person name="Perez-Pantoja D."/>
            <person name="Moore E.R.B."/>
        </authorList>
    </citation>
    <scope>NUCLEOTIDE SEQUENCE [LARGE SCALE GENOMIC DNA]</scope>
    <source>
        <strain evidence="10">CCUG 49340</strain>
    </source>
</reference>
<comment type="cofactor">
    <cofactor evidence="6">
        <name>Zn(2+)</name>
        <dbReference type="ChEBI" id="CHEBI:29105"/>
    </cofactor>
    <text evidence="6">Binds 2 Zn(2+) ions per subunit.</text>
</comment>
<comment type="similarity">
    <text evidence="6">Belongs to the zinc-containing alcohol dehydrogenase family.</text>
</comment>
<feature type="binding site" evidence="6">
    <location>
        <position position="99"/>
    </location>
    <ligand>
        <name>Zn(2+)</name>
        <dbReference type="ChEBI" id="CHEBI:29105"/>
        <label>2</label>
    </ligand>
</feature>
<feature type="binding site" evidence="6">
    <location>
        <position position="200"/>
    </location>
    <ligand>
        <name>NAD(+)</name>
        <dbReference type="ChEBI" id="CHEBI:57540"/>
    </ligand>
</feature>
<evidence type="ECO:0000313" key="9">
    <source>
        <dbReference type="EMBL" id="QOT80382.1"/>
    </source>
</evidence>
<proteinExistence type="inferred from homology"/>
<dbReference type="AlphaFoldDB" id="A0A643FZU4"/>
<evidence type="ECO:0000256" key="5">
    <source>
        <dbReference type="ARBA" id="ARBA00023027"/>
    </source>
</evidence>
<feature type="domain" description="Enoyl reductase (ER)" evidence="8">
    <location>
        <begin position="9"/>
        <end position="338"/>
    </location>
</feature>
<comment type="subunit">
    <text evidence="6">Homotetramer.</text>
</comment>
<evidence type="ECO:0000313" key="10">
    <source>
        <dbReference type="Proteomes" id="UP000397656"/>
    </source>
</evidence>
<dbReference type="Pfam" id="PF08240">
    <property type="entry name" value="ADH_N"/>
    <property type="match status" value="1"/>
</dbReference>
<dbReference type="Gene3D" id="3.90.180.10">
    <property type="entry name" value="Medium-chain alcohol dehydrogenases, catalytic domain"/>
    <property type="match status" value="1"/>
</dbReference>
<dbReference type="InterPro" id="IPR002328">
    <property type="entry name" value="ADH_Zn_CS"/>
</dbReference>
<feature type="active site" description="Charge relay system" evidence="6">
    <location>
        <position position="40"/>
    </location>
</feature>
<dbReference type="RefSeq" id="WP_150984237.1">
    <property type="nucleotide sequence ID" value="NZ_CP062804.1"/>
</dbReference>
<dbReference type="PROSITE" id="PS00059">
    <property type="entry name" value="ADH_ZINC"/>
    <property type="match status" value="1"/>
</dbReference>
<dbReference type="InterPro" id="IPR050129">
    <property type="entry name" value="Zn_alcohol_dh"/>
</dbReference>
<name>A0A643FZU4_9BURK</name>
<dbReference type="NCBIfam" id="TIGR00692">
    <property type="entry name" value="tdh"/>
    <property type="match status" value="1"/>
</dbReference>
<feature type="binding site" evidence="6">
    <location>
        <begin position="286"/>
        <end position="287"/>
    </location>
    <ligand>
        <name>NAD(+)</name>
        <dbReference type="ChEBI" id="CHEBI:57540"/>
    </ligand>
</feature>
<dbReference type="SUPFAM" id="SSF51735">
    <property type="entry name" value="NAD(P)-binding Rossmann-fold domains"/>
    <property type="match status" value="1"/>
</dbReference>
<dbReference type="GO" id="GO:0008743">
    <property type="term" value="F:L-threonine 3-dehydrogenase activity"/>
    <property type="evidence" value="ECO:0007669"/>
    <property type="project" value="UniProtKB-UniRule"/>
</dbReference>
<feature type="binding site" evidence="6">
    <location>
        <position position="96"/>
    </location>
    <ligand>
        <name>Zn(2+)</name>
        <dbReference type="ChEBI" id="CHEBI:29105"/>
        <label>2</label>
    </ligand>
</feature>
<feature type="binding site" evidence="6">
    <location>
        <position position="64"/>
    </location>
    <ligand>
        <name>Zn(2+)</name>
        <dbReference type="ChEBI" id="CHEBI:29105"/>
        <label>1</label>
        <note>catalytic</note>
    </ligand>
</feature>
<dbReference type="GO" id="GO:0005737">
    <property type="term" value="C:cytoplasm"/>
    <property type="evidence" value="ECO:0007669"/>
    <property type="project" value="UniProtKB-SubCell"/>
</dbReference>
<keyword evidence="5 6" id="KW-0520">NAD</keyword>
<feature type="binding site" evidence="6">
    <location>
        <begin position="262"/>
        <end position="264"/>
    </location>
    <ligand>
        <name>NAD(+)</name>
        <dbReference type="ChEBI" id="CHEBI:57540"/>
    </ligand>
</feature>
<dbReference type="SUPFAM" id="SSF50129">
    <property type="entry name" value="GroES-like"/>
    <property type="match status" value="1"/>
</dbReference>
<sequence length="352" mass="38336">MKALAKLERAPGLTLTDIAEPEVGHNDVMIRIRQTAICGTDIHIWKWDEWAQNTIPVPMQVGHEYVGEIVAIGQEVRGLAIGDRVSGEGHITCGFCRNCRAGRRHLCRNSVGVGVNRAGAFAEYLVIPAFNAFRIPDDIPDEIAAIFDPFGNATHTALSFNLVGEDVLITGAGPIGIMAAAIARHVGARNVVITDVNEYRLALARKMGATRAVNVQHENLKDVAAELHMTEGFDVGMEMSGVPTAFATMLEHMNHGGKIAMLGIPPSKMAIDWNQVIFKGLEIKGIYGREMFETWYKMVAMLQSGLDLTPMITHRFSVGDFEAGFAAMLSGNSGKVVLDWTQPDKATASRLR</sequence>
<dbReference type="HAMAP" id="MF_00627">
    <property type="entry name" value="Thr_dehydrog"/>
    <property type="match status" value="1"/>
</dbReference>
<feature type="site" description="Important for catalytic activity for the proton relay mechanism but does not participate directly in the coordination of zinc atom" evidence="6">
    <location>
        <position position="148"/>
    </location>
</feature>
<gene>
    <name evidence="6 9" type="primary">tdh</name>
    <name evidence="9" type="ORF">F7R26_023315</name>
</gene>
<dbReference type="GO" id="GO:0008270">
    <property type="term" value="F:zinc ion binding"/>
    <property type="evidence" value="ECO:0007669"/>
    <property type="project" value="UniProtKB-UniRule"/>
</dbReference>
<dbReference type="InterPro" id="IPR013154">
    <property type="entry name" value="ADH-like_N"/>
</dbReference>
<dbReference type="PANTHER" id="PTHR43401:SF2">
    <property type="entry name" value="L-THREONINE 3-DEHYDROGENASE"/>
    <property type="match status" value="1"/>
</dbReference>
<dbReference type="InterPro" id="IPR020843">
    <property type="entry name" value="ER"/>
</dbReference>
<dbReference type="GO" id="GO:0019518">
    <property type="term" value="P:L-threonine catabolic process to glycine"/>
    <property type="evidence" value="ECO:0007669"/>
    <property type="project" value="UniProtKB-UniPathway"/>
</dbReference>
<keyword evidence="3 6" id="KW-0862">Zinc</keyword>
<dbReference type="InterPro" id="IPR011032">
    <property type="entry name" value="GroES-like_sf"/>
</dbReference>
<dbReference type="EC" id="1.1.1.103" evidence="6 7"/>
<comment type="catalytic activity">
    <reaction evidence="6">
        <text>L-threonine + NAD(+) = (2S)-2-amino-3-oxobutanoate + NADH + H(+)</text>
        <dbReference type="Rhea" id="RHEA:13161"/>
        <dbReference type="ChEBI" id="CHEBI:15378"/>
        <dbReference type="ChEBI" id="CHEBI:57540"/>
        <dbReference type="ChEBI" id="CHEBI:57926"/>
        <dbReference type="ChEBI" id="CHEBI:57945"/>
        <dbReference type="ChEBI" id="CHEBI:78948"/>
        <dbReference type="EC" id="1.1.1.103"/>
    </reaction>
</comment>
<dbReference type="UniPathway" id="UPA00046">
    <property type="reaction ID" value="UER00505"/>
</dbReference>